<dbReference type="Gene3D" id="1.10.8.60">
    <property type="match status" value="1"/>
</dbReference>
<dbReference type="InterPro" id="IPR027417">
    <property type="entry name" value="P-loop_NTPase"/>
</dbReference>
<evidence type="ECO:0000256" key="11">
    <source>
        <dbReference type="ARBA" id="ARBA00049244"/>
    </source>
</evidence>
<dbReference type="NCBIfam" id="TIGR02397">
    <property type="entry name" value="dnaX_nterm"/>
    <property type="match status" value="1"/>
</dbReference>
<sequence length="927" mass="97144">MTTALYRRYRPDTFAAVIGQDHVTGPLRAALRANRVTHAYLFSGPRGCGKTTSARILARCLNCEQGPTDTPCGTCDSCRELATGGPGSLDVVEIDAASHGGVDDARELRERATFAPVRDRYKVFIIDEAHMVTREGFNALLKLVEEPPEHVKFVFATTEPDRVIGTIRSRTHHYPFRLVPPDVLGPYLASLAGEEGVRIDPGVFDIVMRSGGGSVRDTLSVLDQLIAGSIEGEVTYETAVSLLGYTDAHLLDETIDALAGGDGAAVYRVVERTVDSGHDPRRFVEDLLQRLRDLLIIAVAGDGAADVLVGVPSDQFDRMRTQAANWGPRALSRAADLADEALRQMAGATSPRLQLELLIGRILVPSHAPAARAVDEAPLPGTVGPAGGGAPREVAPSGSFGPKEAREQLQRSRASQADPLRSSAPETSQGAAPAQGASAAQANAWPSRPAEGPEPQTSSSGARPPAADSGWPDVVLSVAGAPSPADPPSARAPEPLTPQPMAEQPAAPVHEPSEPSQPPHASPQATDASAAHPDRPTEASPEPRAHASGKDADLIRGRWQEILDRLASASRATWSLVRDHAQLGAIDGDVLVLVFPNEGLARNMERNDKALKVSEAVYDITGVRVQVRTGIGQSIGGPAVTTPSALAAREANAGAPEEPRPFDRDRGEHDWSDRDRGEGDRTESAQAPSWPEPATPAVRAADAADADPREAIRADQPWPGTETGTEKEPGPGASVRPDAVAAESSAWPEVAPVAVPVESRAAAADPRSDRIPARPALSVFTYDEDEDGAAPEPHPEGPGISEGEALEPPASKRASDSSGSPSSQPQAYRSVDADQVAWPEPASVSLAGWNAAPIPGGPSVSFEDDSTGSAPSSDSASASPGAEAPAIDDTASIDDENIETTTRFGLPAILEVLGGKVVDEIYDEGAR</sequence>
<dbReference type="RefSeq" id="WP_184454204.1">
    <property type="nucleotide sequence ID" value="NZ_JACHMK010000001.1"/>
</dbReference>
<comment type="catalytic activity">
    <reaction evidence="11">
        <text>DNA(n) + a 2'-deoxyribonucleoside 5'-triphosphate = DNA(n+1) + diphosphate</text>
        <dbReference type="Rhea" id="RHEA:22508"/>
        <dbReference type="Rhea" id="RHEA-COMP:17339"/>
        <dbReference type="Rhea" id="RHEA-COMP:17340"/>
        <dbReference type="ChEBI" id="CHEBI:33019"/>
        <dbReference type="ChEBI" id="CHEBI:61560"/>
        <dbReference type="ChEBI" id="CHEBI:173112"/>
        <dbReference type="EC" id="2.7.7.7"/>
    </reaction>
</comment>
<dbReference type="CDD" id="cd00009">
    <property type="entry name" value="AAA"/>
    <property type="match status" value="1"/>
</dbReference>
<keyword evidence="7" id="KW-0547">Nucleotide-binding</keyword>
<keyword evidence="15" id="KW-1185">Reference proteome</keyword>
<dbReference type="EMBL" id="JACHMK010000001">
    <property type="protein sequence ID" value="MBB6335687.1"/>
    <property type="molecule type" value="Genomic_DNA"/>
</dbReference>
<dbReference type="Gene3D" id="1.20.272.10">
    <property type="match status" value="1"/>
</dbReference>
<feature type="compositionally biased region" description="Basic and acidic residues" evidence="12">
    <location>
        <begin position="532"/>
        <end position="552"/>
    </location>
</feature>
<dbReference type="PANTHER" id="PTHR11669:SF0">
    <property type="entry name" value="PROTEIN STICHEL-LIKE 2"/>
    <property type="match status" value="1"/>
</dbReference>
<evidence type="ECO:0000256" key="4">
    <source>
        <dbReference type="ARBA" id="ARBA00022695"/>
    </source>
</evidence>
<keyword evidence="9" id="KW-0067">ATP-binding</keyword>
<keyword evidence="6" id="KW-0479">Metal-binding</keyword>
<dbReference type="SUPFAM" id="SSF48019">
    <property type="entry name" value="post-AAA+ oligomerization domain-like"/>
    <property type="match status" value="1"/>
</dbReference>
<organism evidence="14 15">
    <name type="scientific">Schaalia hyovaginalis</name>
    <dbReference type="NCBI Taxonomy" id="29316"/>
    <lineage>
        <taxon>Bacteria</taxon>
        <taxon>Bacillati</taxon>
        <taxon>Actinomycetota</taxon>
        <taxon>Actinomycetes</taxon>
        <taxon>Actinomycetales</taxon>
        <taxon>Actinomycetaceae</taxon>
        <taxon>Schaalia</taxon>
    </lineage>
</organism>
<dbReference type="Pfam" id="PF13177">
    <property type="entry name" value="DNA_pol3_delta2"/>
    <property type="match status" value="1"/>
</dbReference>
<proteinExistence type="inferred from homology"/>
<dbReference type="GO" id="GO:0005524">
    <property type="term" value="F:ATP binding"/>
    <property type="evidence" value="ECO:0007669"/>
    <property type="project" value="UniProtKB-KW"/>
</dbReference>
<feature type="region of interest" description="Disordered" evidence="12">
    <location>
        <begin position="375"/>
        <end position="552"/>
    </location>
</feature>
<feature type="region of interest" description="Disordered" evidence="12">
    <location>
        <begin position="646"/>
        <end position="898"/>
    </location>
</feature>
<evidence type="ECO:0000256" key="5">
    <source>
        <dbReference type="ARBA" id="ARBA00022705"/>
    </source>
</evidence>
<dbReference type="SUPFAM" id="SSF52540">
    <property type="entry name" value="P-loop containing nucleoside triphosphate hydrolases"/>
    <property type="match status" value="1"/>
</dbReference>
<evidence type="ECO:0000256" key="3">
    <source>
        <dbReference type="ARBA" id="ARBA00022679"/>
    </source>
</evidence>
<accession>A0A923E6I9</accession>
<protein>
    <recommendedName>
        <fullName evidence="2">DNA-directed DNA polymerase</fullName>
        <ecNumber evidence="2">2.7.7.7</ecNumber>
    </recommendedName>
</protein>
<evidence type="ECO:0000256" key="1">
    <source>
        <dbReference type="ARBA" id="ARBA00006360"/>
    </source>
</evidence>
<name>A0A923E6I9_9ACTO</name>
<dbReference type="CDD" id="cd18137">
    <property type="entry name" value="HLD_clamp_pol_III_gamma_tau"/>
    <property type="match status" value="1"/>
</dbReference>
<dbReference type="GO" id="GO:0003677">
    <property type="term" value="F:DNA binding"/>
    <property type="evidence" value="ECO:0007669"/>
    <property type="project" value="InterPro"/>
</dbReference>
<dbReference type="SMART" id="SM00382">
    <property type="entry name" value="AAA"/>
    <property type="match status" value="1"/>
</dbReference>
<dbReference type="Pfam" id="PF12169">
    <property type="entry name" value="DNA_pol3_gamma3"/>
    <property type="match status" value="1"/>
</dbReference>
<dbReference type="InterPro" id="IPR045085">
    <property type="entry name" value="HLD_clamp_pol_III_gamma_tau"/>
</dbReference>
<evidence type="ECO:0000256" key="8">
    <source>
        <dbReference type="ARBA" id="ARBA00022833"/>
    </source>
</evidence>
<dbReference type="Gene3D" id="3.40.50.300">
    <property type="entry name" value="P-loop containing nucleotide triphosphate hydrolases"/>
    <property type="match status" value="1"/>
</dbReference>
<dbReference type="InterPro" id="IPR008921">
    <property type="entry name" value="DNA_pol3_clamp-load_cplx_C"/>
</dbReference>
<dbReference type="NCBIfam" id="NF005846">
    <property type="entry name" value="PRK07764.1-6"/>
    <property type="match status" value="1"/>
</dbReference>
<comment type="caution">
    <text evidence="14">The sequence shown here is derived from an EMBL/GenBank/DDBJ whole genome shotgun (WGS) entry which is preliminary data.</text>
</comment>
<dbReference type="AlphaFoldDB" id="A0A923E6I9"/>
<keyword evidence="8" id="KW-0862">Zinc</keyword>
<feature type="compositionally biased region" description="Low complexity" evidence="12">
    <location>
        <begin position="477"/>
        <end position="494"/>
    </location>
</feature>
<feature type="compositionally biased region" description="Low complexity" evidence="12">
    <location>
        <begin position="428"/>
        <end position="447"/>
    </location>
</feature>
<feature type="compositionally biased region" description="Basic and acidic residues" evidence="12">
    <location>
        <begin position="657"/>
        <end position="683"/>
    </location>
</feature>
<evidence type="ECO:0000256" key="9">
    <source>
        <dbReference type="ARBA" id="ARBA00022840"/>
    </source>
</evidence>
<evidence type="ECO:0000256" key="7">
    <source>
        <dbReference type="ARBA" id="ARBA00022741"/>
    </source>
</evidence>
<dbReference type="GO" id="GO:0006261">
    <property type="term" value="P:DNA-templated DNA replication"/>
    <property type="evidence" value="ECO:0007669"/>
    <property type="project" value="TreeGrafter"/>
</dbReference>
<dbReference type="InterPro" id="IPR022754">
    <property type="entry name" value="DNA_pol_III_gamma-3"/>
</dbReference>
<gene>
    <name evidence="14" type="ORF">HD592_002252</name>
</gene>
<keyword evidence="5" id="KW-0235">DNA replication</keyword>
<dbReference type="InterPro" id="IPR012763">
    <property type="entry name" value="DNA_pol_III_sug/sutau_N"/>
</dbReference>
<dbReference type="GO" id="GO:0003887">
    <property type="term" value="F:DNA-directed DNA polymerase activity"/>
    <property type="evidence" value="ECO:0007669"/>
    <property type="project" value="UniProtKB-KW"/>
</dbReference>
<evidence type="ECO:0000256" key="6">
    <source>
        <dbReference type="ARBA" id="ARBA00022723"/>
    </source>
</evidence>
<evidence type="ECO:0000256" key="2">
    <source>
        <dbReference type="ARBA" id="ARBA00012417"/>
    </source>
</evidence>
<dbReference type="GO" id="GO:0009360">
    <property type="term" value="C:DNA polymerase III complex"/>
    <property type="evidence" value="ECO:0007669"/>
    <property type="project" value="InterPro"/>
</dbReference>
<keyword evidence="3 14" id="KW-0808">Transferase</keyword>
<feature type="compositionally biased region" description="Low complexity" evidence="12">
    <location>
        <begin position="809"/>
        <end position="827"/>
    </location>
</feature>
<feature type="compositionally biased region" description="Low complexity" evidence="12">
    <location>
        <begin position="744"/>
        <end position="765"/>
    </location>
</feature>
<evidence type="ECO:0000313" key="15">
    <source>
        <dbReference type="Proteomes" id="UP000617426"/>
    </source>
</evidence>
<evidence type="ECO:0000256" key="10">
    <source>
        <dbReference type="ARBA" id="ARBA00022932"/>
    </source>
</evidence>
<evidence type="ECO:0000313" key="14">
    <source>
        <dbReference type="EMBL" id="MBB6335687.1"/>
    </source>
</evidence>
<dbReference type="GO" id="GO:0046872">
    <property type="term" value="F:metal ion binding"/>
    <property type="evidence" value="ECO:0007669"/>
    <property type="project" value="UniProtKB-KW"/>
</dbReference>
<feature type="domain" description="AAA+ ATPase" evidence="13">
    <location>
        <begin position="36"/>
        <end position="177"/>
    </location>
</feature>
<dbReference type="InterPro" id="IPR050238">
    <property type="entry name" value="DNA_Rep/Repair_Clamp_Loader"/>
</dbReference>
<reference evidence="14" key="1">
    <citation type="submission" date="2020-08" db="EMBL/GenBank/DDBJ databases">
        <title>Sequencing the genomes of 1000 actinobacteria strains.</title>
        <authorList>
            <person name="Klenk H.-P."/>
        </authorList>
    </citation>
    <scope>NUCLEOTIDE SEQUENCE</scope>
    <source>
        <strain evidence="14">DSM 10695</strain>
    </source>
</reference>
<dbReference type="PANTHER" id="PTHR11669">
    <property type="entry name" value="REPLICATION FACTOR C / DNA POLYMERASE III GAMMA-TAU SUBUNIT"/>
    <property type="match status" value="1"/>
</dbReference>
<evidence type="ECO:0000256" key="12">
    <source>
        <dbReference type="SAM" id="MobiDB-lite"/>
    </source>
</evidence>
<dbReference type="EC" id="2.7.7.7" evidence="2"/>
<keyword evidence="4 14" id="KW-0548">Nucleotidyltransferase</keyword>
<evidence type="ECO:0000259" key="13">
    <source>
        <dbReference type="SMART" id="SM00382"/>
    </source>
</evidence>
<dbReference type="InterPro" id="IPR003593">
    <property type="entry name" value="AAA+_ATPase"/>
</dbReference>
<feature type="compositionally biased region" description="Low complexity" evidence="12">
    <location>
        <begin position="867"/>
        <end position="885"/>
    </location>
</feature>
<dbReference type="FunFam" id="3.40.50.300:FF:000014">
    <property type="entry name" value="DNA polymerase III subunit gamma/tau"/>
    <property type="match status" value="1"/>
</dbReference>
<keyword evidence="10" id="KW-0239">DNA-directed DNA polymerase</keyword>
<dbReference type="Proteomes" id="UP000617426">
    <property type="component" value="Unassembled WGS sequence"/>
</dbReference>
<comment type="similarity">
    <text evidence="1">Belongs to the DnaX/STICHEL family.</text>
</comment>